<dbReference type="AlphaFoldDB" id="A0A2W7QSP8"/>
<dbReference type="Proteomes" id="UP000249364">
    <property type="component" value="Unassembled WGS sequence"/>
</dbReference>
<organism evidence="2 3">
    <name type="scientific">Roseinatronobacter thiooxidans</name>
    <dbReference type="NCBI Taxonomy" id="121821"/>
    <lineage>
        <taxon>Bacteria</taxon>
        <taxon>Pseudomonadati</taxon>
        <taxon>Pseudomonadota</taxon>
        <taxon>Alphaproteobacteria</taxon>
        <taxon>Rhodobacterales</taxon>
        <taxon>Paracoccaceae</taxon>
        <taxon>Roseinatronobacter</taxon>
    </lineage>
</organism>
<dbReference type="EMBL" id="QKZQ01000007">
    <property type="protein sequence ID" value="PZX44499.1"/>
    <property type="molecule type" value="Genomic_DNA"/>
</dbReference>
<protein>
    <submittedName>
        <fullName evidence="2">Uncharacterized protein</fullName>
    </submittedName>
</protein>
<feature type="region of interest" description="Disordered" evidence="1">
    <location>
        <begin position="1"/>
        <end position="34"/>
    </location>
</feature>
<gene>
    <name evidence="2" type="ORF">LY56_01747</name>
</gene>
<comment type="caution">
    <text evidence="2">The sequence shown here is derived from an EMBL/GenBank/DDBJ whole genome shotgun (WGS) entry which is preliminary data.</text>
</comment>
<accession>A0A2W7QSP8</accession>
<evidence type="ECO:0000256" key="1">
    <source>
        <dbReference type="SAM" id="MobiDB-lite"/>
    </source>
</evidence>
<sequence>MGVVEVLDPVQPTRAGGGSVDVSRGERNGRVSSDFFSRPDDARYLSLDDLWPNVQGSPIERPGIAPANAHHKQTGLAQETHEKICEIKVSIRRGPQPWHIDQRLLGAAFGFRGFGAHFLARRSKLSRMRPISASSGSNFPPYHSTIRSCSSCLGSAMASRKLA</sequence>
<evidence type="ECO:0000313" key="3">
    <source>
        <dbReference type="Proteomes" id="UP000249364"/>
    </source>
</evidence>
<name>A0A2W7QSP8_9RHOB</name>
<keyword evidence="3" id="KW-1185">Reference proteome</keyword>
<proteinExistence type="predicted"/>
<reference evidence="2 3" key="1">
    <citation type="submission" date="2018-06" db="EMBL/GenBank/DDBJ databases">
        <title>Genomic Encyclopedia of Archaeal and Bacterial Type Strains, Phase II (KMG-II): from individual species to whole genera.</title>
        <authorList>
            <person name="Goeker M."/>
        </authorList>
    </citation>
    <scope>NUCLEOTIDE SEQUENCE [LARGE SCALE GENOMIC DNA]</scope>
    <source>
        <strain evidence="2 3">DSM 13087</strain>
    </source>
</reference>
<evidence type="ECO:0000313" key="2">
    <source>
        <dbReference type="EMBL" id="PZX44499.1"/>
    </source>
</evidence>